<evidence type="ECO:0000313" key="2">
    <source>
        <dbReference type="EMBL" id="EXI68240.1"/>
    </source>
</evidence>
<keyword evidence="3" id="KW-1185">Reference proteome</keyword>
<name>A0A011NUH4_9PROT</name>
<sequence length="125" mass="13872">MNEQHFAYKIRQHLNRGLHELPGDTRSRLEDGRRLALARQKVAVRHGVLAGVAGFLQQQADHLRLRQVALVLLVVLGLGTYTVWHAEQSISELEVIDSALLSDELPVAAFTDKGFAAWLKSAAPQ</sequence>
<protein>
    <recommendedName>
        <fullName evidence="4">DUF3619 family protein</fullName>
    </recommendedName>
</protein>
<feature type="transmembrane region" description="Helical" evidence="1">
    <location>
        <begin position="68"/>
        <end position="86"/>
    </location>
</feature>
<organism evidence="2 3">
    <name type="scientific">Candidatus Accumulibacter adjunctus</name>
    <dbReference type="NCBI Taxonomy" id="1454001"/>
    <lineage>
        <taxon>Bacteria</taxon>
        <taxon>Pseudomonadati</taxon>
        <taxon>Pseudomonadota</taxon>
        <taxon>Betaproteobacteria</taxon>
        <taxon>Candidatus Accumulibacter</taxon>
    </lineage>
</organism>
<gene>
    <name evidence="2" type="ORF">AW08_01458</name>
</gene>
<comment type="caution">
    <text evidence="2">The sequence shown here is derived from an EMBL/GenBank/DDBJ whole genome shotgun (WGS) entry which is preliminary data.</text>
</comment>
<dbReference type="STRING" id="1454001.AW08_01458"/>
<dbReference type="Proteomes" id="UP000020218">
    <property type="component" value="Unassembled WGS sequence"/>
</dbReference>
<evidence type="ECO:0000313" key="3">
    <source>
        <dbReference type="Proteomes" id="UP000020218"/>
    </source>
</evidence>
<reference evidence="2" key="1">
    <citation type="submission" date="2014-02" db="EMBL/GenBank/DDBJ databases">
        <title>Expanding our view of genomic diversity in Candidatus Accumulibacter clades.</title>
        <authorList>
            <person name="Skennerton C.T."/>
            <person name="Barr J.J."/>
            <person name="Slater F.R."/>
            <person name="Bond P.L."/>
            <person name="Tyson G.W."/>
        </authorList>
    </citation>
    <scope>NUCLEOTIDE SEQUENCE [LARGE SCALE GENOMIC DNA]</scope>
</reference>
<dbReference type="Pfam" id="PF12279">
    <property type="entry name" value="DUF3619"/>
    <property type="match status" value="1"/>
</dbReference>
<keyword evidence="1" id="KW-0812">Transmembrane</keyword>
<dbReference type="EMBL" id="JFAX01000006">
    <property type="protein sequence ID" value="EXI68240.1"/>
    <property type="molecule type" value="Genomic_DNA"/>
</dbReference>
<dbReference type="InterPro" id="IPR022064">
    <property type="entry name" value="DUF3619"/>
</dbReference>
<dbReference type="AlphaFoldDB" id="A0A011NUH4"/>
<keyword evidence="1" id="KW-0472">Membrane</keyword>
<evidence type="ECO:0000256" key="1">
    <source>
        <dbReference type="SAM" id="Phobius"/>
    </source>
</evidence>
<keyword evidence="1" id="KW-1133">Transmembrane helix</keyword>
<evidence type="ECO:0008006" key="4">
    <source>
        <dbReference type="Google" id="ProtNLM"/>
    </source>
</evidence>
<dbReference type="PATRIC" id="fig|1454001.3.peg.1330"/>
<proteinExistence type="predicted"/>
<accession>A0A011NUH4</accession>